<dbReference type="EMBL" id="JAIRBB010000005">
    <property type="protein sequence ID" value="MCG2431102.1"/>
    <property type="molecule type" value="Genomic_DNA"/>
</dbReference>
<dbReference type="RefSeq" id="WP_237608251.1">
    <property type="nucleotide sequence ID" value="NZ_JAIRBB010000005.1"/>
</dbReference>
<feature type="domain" description="Nitroreductase" evidence="7">
    <location>
        <begin position="10"/>
        <end position="187"/>
    </location>
</feature>
<sequence length="212" mass="24364">MTSTTIEKLQWRYATKKFDPSKTLTEEKLNVLKEAFNLTATSFGLQPLKLVVVSNSEIKEQLMPITYNQPQVRDASHVLILCIEKSINEEFIIDHFKRVEGLRKTPRTILEPFEKNLIDSFTEKDSSEIKDWMVNQLYLTLGALLTVCAVEKIDACPMEGFEPKKYDALLGLDKQGLESVIVLPVGYRDESDFFINLKKVRRGVDELTIEFK</sequence>
<keyword evidence="9" id="KW-1185">Reference proteome</keyword>
<comment type="cofactor">
    <cofactor evidence="1">
        <name>FMN</name>
        <dbReference type="ChEBI" id="CHEBI:58210"/>
    </cofactor>
</comment>
<dbReference type="Gene3D" id="3.40.109.10">
    <property type="entry name" value="NADH Oxidase"/>
    <property type="match status" value="1"/>
</dbReference>
<evidence type="ECO:0000313" key="8">
    <source>
        <dbReference type="EMBL" id="MCG2431102.1"/>
    </source>
</evidence>
<evidence type="ECO:0000256" key="5">
    <source>
        <dbReference type="ARBA" id="ARBA00022857"/>
    </source>
</evidence>
<evidence type="ECO:0000256" key="6">
    <source>
        <dbReference type="ARBA" id="ARBA00023002"/>
    </source>
</evidence>
<evidence type="ECO:0000256" key="1">
    <source>
        <dbReference type="ARBA" id="ARBA00001917"/>
    </source>
</evidence>
<reference evidence="8" key="1">
    <citation type="submission" date="2021-09" db="EMBL/GenBank/DDBJ databases">
        <title>Genome of Aequorivita sp. strain F64183.</title>
        <authorList>
            <person name="Wang Y."/>
        </authorList>
    </citation>
    <scope>NUCLEOTIDE SEQUENCE</scope>
    <source>
        <strain evidence="8">F64183</strain>
    </source>
</reference>
<keyword evidence="4" id="KW-0288">FMN</keyword>
<name>A0A9X1R382_9FLAO</name>
<dbReference type="CDD" id="cd02149">
    <property type="entry name" value="NfsB-like"/>
    <property type="match status" value="1"/>
</dbReference>
<keyword evidence="5" id="KW-0521">NADP</keyword>
<evidence type="ECO:0000256" key="3">
    <source>
        <dbReference type="ARBA" id="ARBA00022630"/>
    </source>
</evidence>
<dbReference type="PANTHER" id="PTHR43673">
    <property type="entry name" value="NAD(P)H NITROREDUCTASE YDGI-RELATED"/>
    <property type="match status" value="1"/>
</dbReference>
<dbReference type="SUPFAM" id="SSF55469">
    <property type="entry name" value="FMN-dependent nitroreductase-like"/>
    <property type="match status" value="1"/>
</dbReference>
<organism evidence="8 9">
    <name type="scientific">Aequorivita xiaoshiensis</name>
    <dbReference type="NCBI Taxonomy" id="2874476"/>
    <lineage>
        <taxon>Bacteria</taxon>
        <taxon>Pseudomonadati</taxon>
        <taxon>Bacteroidota</taxon>
        <taxon>Flavobacteriia</taxon>
        <taxon>Flavobacteriales</taxon>
        <taxon>Flavobacteriaceae</taxon>
        <taxon>Aequorivita</taxon>
    </lineage>
</organism>
<gene>
    <name evidence="8" type="ORF">K8344_08220</name>
</gene>
<dbReference type="InterPro" id="IPR000415">
    <property type="entry name" value="Nitroreductase-like"/>
</dbReference>
<dbReference type="Pfam" id="PF00881">
    <property type="entry name" value="Nitroreductase"/>
    <property type="match status" value="1"/>
</dbReference>
<dbReference type="InterPro" id="IPR029479">
    <property type="entry name" value="Nitroreductase"/>
</dbReference>
<protein>
    <submittedName>
        <fullName evidence="8">NAD(P)H-dependent oxidoreductase</fullName>
    </submittedName>
</protein>
<comment type="similarity">
    <text evidence="2">Belongs to the nitroreductase family.</text>
</comment>
<accession>A0A9X1R382</accession>
<evidence type="ECO:0000256" key="2">
    <source>
        <dbReference type="ARBA" id="ARBA00007118"/>
    </source>
</evidence>
<dbReference type="Proteomes" id="UP001139462">
    <property type="component" value="Unassembled WGS sequence"/>
</dbReference>
<evidence type="ECO:0000259" key="7">
    <source>
        <dbReference type="Pfam" id="PF00881"/>
    </source>
</evidence>
<comment type="caution">
    <text evidence="8">The sequence shown here is derived from an EMBL/GenBank/DDBJ whole genome shotgun (WGS) entry which is preliminary data.</text>
</comment>
<evidence type="ECO:0000256" key="4">
    <source>
        <dbReference type="ARBA" id="ARBA00022643"/>
    </source>
</evidence>
<dbReference type="InterPro" id="IPR033878">
    <property type="entry name" value="NfsB-like"/>
</dbReference>
<keyword evidence="6" id="KW-0560">Oxidoreductase</keyword>
<dbReference type="AlphaFoldDB" id="A0A9X1R382"/>
<dbReference type="GO" id="GO:0016491">
    <property type="term" value="F:oxidoreductase activity"/>
    <property type="evidence" value="ECO:0007669"/>
    <property type="project" value="UniProtKB-KW"/>
</dbReference>
<keyword evidence="3" id="KW-0285">Flavoprotein</keyword>
<proteinExistence type="inferred from homology"/>
<evidence type="ECO:0000313" key="9">
    <source>
        <dbReference type="Proteomes" id="UP001139462"/>
    </source>
</evidence>
<dbReference type="PANTHER" id="PTHR43673:SF2">
    <property type="entry name" value="NITROREDUCTASE"/>
    <property type="match status" value="1"/>
</dbReference>